<keyword evidence="1" id="KW-0812">Transmembrane</keyword>
<evidence type="ECO:0000313" key="2">
    <source>
        <dbReference type="EMBL" id="MFC1852490.1"/>
    </source>
</evidence>
<dbReference type="EMBL" id="JBHPBY010000319">
    <property type="protein sequence ID" value="MFC1852490.1"/>
    <property type="molecule type" value="Genomic_DNA"/>
</dbReference>
<proteinExistence type="predicted"/>
<feature type="transmembrane region" description="Helical" evidence="1">
    <location>
        <begin position="81"/>
        <end position="102"/>
    </location>
</feature>
<dbReference type="Proteomes" id="UP001594351">
    <property type="component" value="Unassembled WGS sequence"/>
</dbReference>
<reference evidence="2 3" key="1">
    <citation type="submission" date="2024-09" db="EMBL/GenBank/DDBJ databases">
        <title>Laminarin stimulates single cell rates of sulfate reduction while oxygen inhibits transcriptomic activity in coastal marine sediment.</title>
        <authorList>
            <person name="Lindsay M."/>
            <person name="Orcutt B."/>
            <person name="Emerson D."/>
            <person name="Stepanauskas R."/>
            <person name="D'Angelo T."/>
        </authorList>
    </citation>
    <scope>NUCLEOTIDE SEQUENCE [LARGE SCALE GENOMIC DNA]</scope>
    <source>
        <strain evidence="2">SAG AM-311-K15</strain>
    </source>
</reference>
<protein>
    <submittedName>
        <fullName evidence="2">Uncharacterized protein</fullName>
    </submittedName>
</protein>
<evidence type="ECO:0000313" key="3">
    <source>
        <dbReference type="Proteomes" id="UP001594351"/>
    </source>
</evidence>
<accession>A0ABV6Z207</accession>
<evidence type="ECO:0000256" key="1">
    <source>
        <dbReference type="SAM" id="Phobius"/>
    </source>
</evidence>
<feature type="transmembrane region" description="Helical" evidence="1">
    <location>
        <begin position="12"/>
        <end position="35"/>
    </location>
</feature>
<comment type="caution">
    <text evidence="2">The sequence shown here is derived from an EMBL/GenBank/DDBJ whole genome shotgun (WGS) entry which is preliminary data.</text>
</comment>
<keyword evidence="3" id="KW-1185">Reference proteome</keyword>
<feature type="transmembrane region" description="Helical" evidence="1">
    <location>
        <begin position="108"/>
        <end position="127"/>
    </location>
</feature>
<sequence>MTDRLNSNFDIRSLLVSILWILTFHSVLIGISLLIIPPSHLGFFGYQDYQGRFFIMQGGVFHLVMSVIYMLPAFRFERYQYLIPIILIAKGIATTFLILYYICIEPVWMILVSGIGDGVMFAAVFFVSQWSQKGR</sequence>
<organism evidence="2 3">
    <name type="scientific">candidate division CSSED10-310 bacterium</name>
    <dbReference type="NCBI Taxonomy" id="2855610"/>
    <lineage>
        <taxon>Bacteria</taxon>
        <taxon>Bacteria division CSSED10-310</taxon>
    </lineage>
</organism>
<keyword evidence="1" id="KW-0472">Membrane</keyword>
<feature type="transmembrane region" description="Helical" evidence="1">
    <location>
        <begin position="55"/>
        <end position="74"/>
    </location>
</feature>
<name>A0ABV6Z207_UNCC1</name>
<gene>
    <name evidence="2" type="ORF">ACFL27_20015</name>
</gene>
<keyword evidence="1" id="KW-1133">Transmembrane helix</keyword>